<feature type="compositionally biased region" description="Pro residues" evidence="1">
    <location>
        <begin position="19"/>
        <end position="39"/>
    </location>
</feature>
<dbReference type="InParanoid" id="G0MD79"/>
<dbReference type="AlphaFoldDB" id="G0MD79"/>
<protein>
    <submittedName>
        <fullName evidence="2">Uncharacterized protein</fullName>
    </submittedName>
</protein>
<dbReference type="HOGENOM" id="CLU_680133_0_0_1"/>
<reference evidence="3" key="1">
    <citation type="submission" date="2011-07" db="EMBL/GenBank/DDBJ databases">
        <authorList>
            <consortium name="Caenorhabditis brenneri Sequencing and Analysis Consortium"/>
            <person name="Wilson R.K."/>
        </authorList>
    </citation>
    <scope>NUCLEOTIDE SEQUENCE [LARGE SCALE GENOMIC DNA]</scope>
    <source>
        <strain evidence="3">PB2801</strain>
    </source>
</reference>
<dbReference type="EMBL" id="GL379790">
    <property type="protein sequence ID" value="EGT49707.1"/>
    <property type="molecule type" value="Genomic_DNA"/>
</dbReference>
<sequence length="405" mass="44380">MVKYPTTPPKDFSWLGRPAPVPAPPPVQAPPTPTPPPPVQVKEEVPDTFQEDSFDGFPEGAQPYSREELFARMRERGGVQGPGAPVNGTPDSFDQFQADVAHASTPRPQSSAERAPATDFSAMMKQEAPQDPFLEPKQEPFALDVQEGAAPGFLTPTNTLAEPPIAHNVPQALNAENGQMVVAPQENLALPTNAVAPEPAVAEPTVESAVMNAIHQLMQTRDAMEVNIRRTNDGITLSVVKTPEKNDADQPAAENLANGIPDSQASDVVVRPRRRLRVVDPSDDEQSDQEEDEEELPETEPESDGDEENEGEVTPRKKSKGPQAQITPSPAKRLRTLNLNIPDSSDEEEDEDDTAGIDDSQAEENPFNDSYRDPEYIPDTQEMRDRPSDFRVPRNAVHDPLDLEY</sequence>
<feature type="region of interest" description="Disordered" evidence="1">
    <location>
        <begin position="1"/>
        <end position="94"/>
    </location>
</feature>
<feature type="region of interest" description="Disordered" evidence="1">
    <location>
        <begin position="239"/>
        <end position="405"/>
    </location>
</feature>
<accession>G0MD79</accession>
<evidence type="ECO:0000256" key="1">
    <source>
        <dbReference type="SAM" id="MobiDB-lite"/>
    </source>
</evidence>
<organism evidence="3">
    <name type="scientific">Caenorhabditis brenneri</name>
    <name type="common">Nematode worm</name>
    <dbReference type="NCBI Taxonomy" id="135651"/>
    <lineage>
        <taxon>Eukaryota</taxon>
        <taxon>Metazoa</taxon>
        <taxon>Ecdysozoa</taxon>
        <taxon>Nematoda</taxon>
        <taxon>Chromadorea</taxon>
        <taxon>Rhabditida</taxon>
        <taxon>Rhabditina</taxon>
        <taxon>Rhabditomorpha</taxon>
        <taxon>Rhabditoidea</taxon>
        <taxon>Rhabditidae</taxon>
        <taxon>Peloderinae</taxon>
        <taxon>Caenorhabditis</taxon>
    </lineage>
</organism>
<dbReference type="Proteomes" id="UP000008068">
    <property type="component" value="Unassembled WGS sequence"/>
</dbReference>
<dbReference type="OrthoDB" id="5877707at2759"/>
<name>G0MD79_CAEBE</name>
<evidence type="ECO:0000313" key="2">
    <source>
        <dbReference type="EMBL" id="EGT49707.1"/>
    </source>
</evidence>
<evidence type="ECO:0000313" key="3">
    <source>
        <dbReference type="Proteomes" id="UP000008068"/>
    </source>
</evidence>
<gene>
    <name evidence="2" type="ORF">CAEBREN_03824</name>
</gene>
<dbReference type="eggNOG" id="ENOG502TISN">
    <property type="taxonomic scope" value="Eukaryota"/>
</dbReference>
<feature type="compositionally biased region" description="Acidic residues" evidence="1">
    <location>
        <begin position="281"/>
        <end position="311"/>
    </location>
</feature>
<proteinExistence type="predicted"/>
<dbReference type="STRING" id="135651.G0MD79"/>
<keyword evidence="3" id="KW-1185">Reference proteome</keyword>
<feature type="compositionally biased region" description="Basic and acidic residues" evidence="1">
    <location>
        <begin position="370"/>
        <end position="405"/>
    </location>
</feature>
<dbReference type="OMA" id="PREPNEL"/>
<feature type="compositionally biased region" description="Basic and acidic residues" evidence="1">
    <location>
        <begin position="65"/>
        <end position="77"/>
    </location>
</feature>
<feature type="compositionally biased region" description="Acidic residues" evidence="1">
    <location>
        <begin position="344"/>
        <end position="362"/>
    </location>
</feature>